<dbReference type="Pfam" id="PF13977">
    <property type="entry name" value="TetR_C_6"/>
    <property type="match status" value="1"/>
</dbReference>
<evidence type="ECO:0000259" key="6">
    <source>
        <dbReference type="PROSITE" id="PS50977"/>
    </source>
</evidence>
<dbReference type="InterPro" id="IPR039538">
    <property type="entry name" value="BetI_C"/>
</dbReference>
<dbReference type="InterPro" id="IPR036271">
    <property type="entry name" value="Tet_transcr_reg_TetR-rel_C_sf"/>
</dbReference>
<dbReference type="InterPro" id="IPR009057">
    <property type="entry name" value="Homeodomain-like_sf"/>
</dbReference>
<dbReference type="InterPro" id="IPR050109">
    <property type="entry name" value="HTH-type_TetR-like_transc_reg"/>
</dbReference>
<evidence type="ECO:0000313" key="8">
    <source>
        <dbReference type="Proteomes" id="UP000663525"/>
    </source>
</evidence>
<proteinExistence type="predicted"/>
<evidence type="ECO:0000313" key="7">
    <source>
        <dbReference type="EMBL" id="QSG04452.1"/>
    </source>
</evidence>
<dbReference type="Pfam" id="PF00440">
    <property type="entry name" value="TetR_N"/>
    <property type="match status" value="1"/>
</dbReference>
<keyword evidence="3 5" id="KW-0238">DNA-binding</keyword>
<dbReference type="PRINTS" id="PR00455">
    <property type="entry name" value="HTHTETR"/>
</dbReference>
<keyword evidence="2" id="KW-0805">Transcription regulation</keyword>
<dbReference type="EMBL" id="CP064787">
    <property type="protein sequence ID" value="QSG04452.1"/>
    <property type="molecule type" value="Genomic_DNA"/>
</dbReference>
<dbReference type="SUPFAM" id="SSF48498">
    <property type="entry name" value="Tetracyclin repressor-like, C-terminal domain"/>
    <property type="match status" value="1"/>
</dbReference>
<dbReference type="PANTHER" id="PTHR30055">
    <property type="entry name" value="HTH-TYPE TRANSCRIPTIONAL REGULATOR RUTR"/>
    <property type="match status" value="1"/>
</dbReference>
<gene>
    <name evidence="7" type="primary">acrR</name>
    <name evidence="7" type="ORF">HSR121_0091</name>
</gene>
<keyword evidence="4" id="KW-0804">Transcription</keyword>
<evidence type="ECO:0000256" key="3">
    <source>
        <dbReference type="ARBA" id="ARBA00023125"/>
    </source>
</evidence>
<sequence>MDGPTGDPAGELSETRRELIEATRDAMCKHGFADLTMQAIADESEKSKAALHYHFDTKAELLAETLSYLLAEFIEEVDTGPRGDPEARLRALTEAQLFGPGGRDGDSSDHWEYHAMLIEIQSHAPHDETFEQQFTANYEYVRGLYADIIRNGIEQGVFEPVDPDRTAAHILAAIKGARVHHVTTEREDVAPTVYDALVEQVLDPLRA</sequence>
<dbReference type="SUPFAM" id="SSF46689">
    <property type="entry name" value="Homeodomain-like"/>
    <property type="match status" value="1"/>
</dbReference>
<dbReference type="Proteomes" id="UP000663525">
    <property type="component" value="Chromosome"/>
</dbReference>
<evidence type="ECO:0000256" key="5">
    <source>
        <dbReference type="PROSITE-ProRule" id="PRU00335"/>
    </source>
</evidence>
<keyword evidence="1" id="KW-0678">Repressor</keyword>
<evidence type="ECO:0000256" key="4">
    <source>
        <dbReference type="ARBA" id="ARBA00023163"/>
    </source>
</evidence>
<dbReference type="PANTHER" id="PTHR30055:SF234">
    <property type="entry name" value="HTH-TYPE TRANSCRIPTIONAL REGULATOR BETI"/>
    <property type="match status" value="1"/>
</dbReference>
<accession>A0A897MV64</accession>
<evidence type="ECO:0000256" key="2">
    <source>
        <dbReference type="ARBA" id="ARBA00023015"/>
    </source>
</evidence>
<dbReference type="GO" id="GO:0000976">
    <property type="term" value="F:transcription cis-regulatory region binding"/>
    <property type="evidence" value="ECO:0007669"/>
    <property type="project" value="TreeGrafter"/>
</dbReference>
<dbReference type="RefSeq" id="WP_229113923.1">
    <property type="nucleotide sequence ID" value="NZ_CP064787.1"/>
</dbReference>
<reference evidence="7" key="1">
    <citation type="submission" date="2020-11" db="EMBL/GenBank/DDBJ databases">
        <title>Carbohydrate-dependent, anaerobic sulfur respiration: A novel catabolism in halophilic archaea.</title>
        <authorList>
            <person name="Sorokin D.Y."/>
            <person name="Messina E."/>
            <person name="Smedile F."/>
            <person name="La Cono V."/>
            <person name="Hallsworth J.E."/>
            <person name="Yakimov M.M."/>
        </authorList>
    </citation>
    <scope>NUCLEOTIDE SEQUENCE</scope>
    <source>
        <strain evidence="7">HSR12-1</strain>
    </source>
</reference>
<protein>
    <submittedName>
        <fullName evidence="7">Transcriptional regulator, TetR/AcrR family</fullName>
    </submittedName>
</protein>
<dbReference type="AlphaFoldDB" id="A0A897MV64"/>
<dbReference type="PROSITE" id="PS50977">
    <property type="entry name" value="HTH_TETR_2"/>
    <property type="match status" value="1"/>
</dbReference>
<feature type="domain" description="HTH tetR-type" evidence="6">
    <location>
        <begin position="13"/>
        <end position="73"/>
    </location>
</feature>
<name>A0A897MV64_9EURY</name>
<dbReference type="GO" id="GO:0003700">
    <property type="term" value="F:DNA-binding transcription factor activity"/>
    <property type="evidence" value="ECO:0007669"/>
    <property type="project" value="TreeGrafter"/>
</dbReference>
<dbReference type="GeneID" id="68853752"/>
<feature type="DNA-binding region" description="H-T-H motif" evidence="5">
    <location>
        <begin position="36"/>
        <end position="55"/>
    </location>
</feature>
<dbReference type="InterPro" id="IPR001647">
    <property type="entry name" value="HTH_TetR"/>
</dbReference>
<organism evidence="7 8">
    <name type="scientific">Halapricum desulfuricans</name>
    <dbReference type="NCBI Taxonomy" id="2841257"/>
    <lineage>
        <taxon>Archaea</taxon>
        <taxon>Methanobacteriati</taxon>
        <taxon>Methanobacteriota</taxon>
        <taxon>Stenosarchaea group</taxon>
        <taxon>Halobacteria</taxon>
        <taxon>Halobacteriales</taxon>
        <taxon>Haloarculaceae</taxon>
        <taxon>Halapricum</taxon>
    </lineage>
</organism>
<dbReference type="Gene3D" id="1.10.357.10">
    <property type="entry name" value="Tetracycline Repressor, domain 2"/>
    <property type="match status" value="1"/>
</dbReference>
<evidence type="ECO:0000256" key="1">
    <source>
        <dbReference type="ARBA" id="ARBA00022491"/>
    </source>
</evidence>